<organism evidence="2 3">
    <name type="scientific">Magallana gigas</name>
    <name type="common">Pacific oyster</name>
    <name type="synonym">Crassostrea gigas</name>
    <dbReference type="NCBI Taxonomy" id="29159"/>
    <lineage>
        <taxon>Eukaryota</taxon>
        <taxon>Metazoa</taxon>
        <taxon>Spiralia</taxon>
        <taxon>Lophotrochozoa</taxon>
        <taxon>Mollusca</taxon>
        <taxon>Bivalvia</taxon>
        <taxon>Autobranchia</taxon>
        <taxon>Pteriomorphia</taxon>
        <taxon>Ostreida</taxon>
        <taxon>Ostreoidea</taxon>
        <taxon>Ostreidae</taxon>
        <taxon>Magallana</taxon>
    </lineage>
</organism>
<dbReference type="CDD" id="cd00229">
    <property type="entry name" value="SGNH_hydrolase"/>
    <property type="match status" value="1"/>
</dbReference>
<dbReference type="SUPFAM" id="SSF52266">
    <property type="entry name" value="SGNH hydrolase"/>
    <property type="match status" value="1"/>
</dbReference>
<dbReference type="EnsemblMetazoa" id="G921.1">
    <property type="protein sequence ID" value="G921.1:cds"/>
    <property type="gene ID" value="G921"/>
</dbReference>
<sequence length="578" mass="66166">MVDMTDVPKLDPSWTRIISEYPRSSLPKKLNKRTGKAKNSLFEELDVQLYEKGANMVTFHTDIHRLYPWIKTLDSFYYNHLGKCDEFNINWYDDPEIWENPSDNANSIVIEIRDNTNTLVYSITFFVTTGTIRAQGSKYMLFVEKHFPILKLILDKVLLLDLPEATEEEETLTHLKQPHSNVEIRNENLQSKEKCLVDETHLNQPHSKAEKRTEYSQRKEKCMVDETYLKEPHSNENWTENLQRMEKSMVDAIQKIQLSHEKDIGSLITIVNQNRDDCVKKLDQLELSQKKGLAEMIKIVSQNKGDCPTQIQQCLAGIEEIKTNCNSLQKFKIDATAALEGIERQLKSPQSYSEVVKRSNREENLPISCAATTGPNVLLIGTSNIKGIKEDKLTPAATTTKIIKYTIDETIEYIQTCELCPDVVIFHSLTNDLTKMDPQACVDALAELIKIVKDKWINTTTIISLATPRLDNLGYHTNGQITNALIKQRITEVSYCDHSNMLKDGNPTPDYLSDDKYHLSKKGTSILAANIKKAIHTSLNIPMINRGRSRSRSRINSTRGRGRGYHYNSEHVYRTRDS</sequence>
<evidence type="ECO:0000256" key="1">
    <source>
        <dbReference type="SAM" id="MobiDB-lite"/>
    </source>
</evidence>
<name>A0A8W8NY85_MAGGI</name>
<reference evidence="2" key="1">
    <citation type="submission" date="2022-08" db="UniProtKB">
        <authorList>
            <consortium name="EnsemblMetazoa"/>
        </authorList>
    </citation>
    <scope>IDENTIFICATION</scope>
    <source>
        <strain evidence="2">05x7-T-G4-1.051#20</strain>
    </source>
</reference>
<feature type="compositionally biased region" description="Basic and acidic residues" evidence="1">
    <location>
        <begin position="568"/>
        <end position="578"/>
    </location>
</feature>
<feature type="region of interest" description="Disordered" evidence="1">
    <location>
        <begin position="545"/>
        <end position="578"/>
    </location>
</feature>
<keyword evidence="3" id="KW-1185">Reference proteome</keyword>
<dbReference type="InterPro" id="IPR036514">
    <property type="entry name" value="SGNH_hydro_sf"/>
</dbReference>
<evidence type="ECO:0000313" key="2">
    <source>
        <dbReference type="EnsemblMetazoa" id="G921.1:cds"/>
    </source>
</evidence>
<dbReference type="AlphaFoldDB" id="A0A8W8NY85"/>
<accession>A0A8W8NY85</accession>
<protein>
    <submittedName>
        <fullName evidence="2">Uncharacterized protein</fullName>
    </submittedName>
</protein>
<proteinExistence type="predicted"/>
<dbReference type="Gene3D" id="3.40.50.1110">
    <property type="entry name" value="SGNH hydrolase"/>
    <property type="match status" value="1"/>
</dbReference>
<dbReference type="Proteomes" id="UP000005408">
    <property type="component" value="Unassembled WGS sequence"/>
</dbReference>
<evidence type="ECO:0000313" key="3">
    <source>
        <dbReference type="Proteomes" id="UP000005408"/>
    </source>
</evidence>